<dbReference type="GO" id="GO:0003700">
    <property type="term" value="F:DNA-binding transcription factor activity"/>
    <property type="evidence" value="ECO:0007669"/>
    <property type="project" value="InterPro"/>
</dbReference>
<comment type="caution">
    <text evidence="5">The sequence shown here is derived from an EMBL/GenBank/DDBJ whole genome shotgun (WGS) entry which is preliminary data.</text>
</comment>
<dbReference type="SMART" id="SM00345">
    <property type="entry name" value="HTH_GNTR"/>
    <property type="match status" value="1"/>
</dbReference>
<dbReference type="PANTHER" id="PTHR43537">
    <property type="entry name" value="TRANSCRIPTIONAL REGULATOR, GNTR FAMILY"/>
    <property type="match status" value="1"/>
</dbReference>
<evidence type="ECO:0000256" key="2">
    <source>
        <dbReference type="ARBA" id="ARBA00023125"/>
    </source>
</evidence>
<dbReference type="GO" id="GO:0003677">
    <property type="term" value="F:DNA binding"/>
    <property type="evidence" value="ECO:0007669"/>
    <property type="project" value="UniProtKB-KW"/>
</dbReference>
<dbReference type="InterPro" id="IPR008920">
    <property type="entry name" value="TF_FadR/GntR_C"/>
</dbReference>
<keyword evidence="2" id="KW-0238">DNA-binding</keyword>
<dbReference type="Pfam" id="PF07729">
    <property type="entry name" value="FCD"/>
    <property type="match status" value="1"/>
</dbReference>
<dbReference type="PANTHER" id="PTHR43537:SF5">
    <property type="entry name" value="UXU OPERON TRANSCRIPTIONAL REGULATOR"/>
    <property type="match status" value="1"/>
</dbReference>
<dbReference type="InterPro" id="IPR000524">
    <property type="entry name" value="Tscrpt_reg_HTH_GntR"/>
</dbReference>
<dbReference type="Gene3D" id="1.10.10.10">
    <property type="entry name" value="Winged helix-like DNA-binding domain superfamily/Winged helix DNA-binding domain"/>
    <property type="match status" value="1"/>
</dbReference>
<dbReference type="PROSITE" id="PS50949">
    <property type="entry name" value="HTH_GNTR"/>
    <property type="match status" value="1"/>
</dbReference>
<dbReference type="SUPFAM" id="SSF46785">
    <property type="entry name" value="Winged helix' DNA-binding domain"/>
    <property type="match status" value="1"/>
</dbReference>
<evidence type="ECO:0000259" key="4">
    <source>
        <dbReference type="PROSITE" id="PS50949"/>
    </source>
</evidence>
<dbReference type="InterPro" id="IPR036390">
    <property type="entry name" value="WH_DNA-bd_sf"/>
</dbReference>
<keyword evidence="1" id="KW-0805">Transcription regulation</keyword>
<keyword evidence="3" id="KW-0804">Transcription</keyword>
<evidence type="ECO:0000256" key="1">
    <source>
        <dbReference type="ARBA" id="ARBA00023015"/>
    </source>
</evidence>
<dbReference type="InterPro" id="IPR036388">
    <property type="entry name" value="WH-like_DNA-bd_sf"/>
</dbReference>
<reference evidence="5 6" key="1">
    <citation type="journal article" date="2016" name="Int. J. Syst. Evol. Microbiol.">
        <title>Nocardioides albidus sp. nov., an actinobacterium isolated from garden soil.</title>
        <authorList>
            <person name="Singh H."/>
            <person name="Du J."/>
            <person name="Trinh H."/>
            <person name="Won K."/>
            <person name="Yang J.E."/>
            <person name="Yin C."/>
            <person name="Kook M."/>
            <person name="Yi T.H."/>
        </authorList>
    </citation>
    <scope>NUCLEOTIDE SEQUENCE [LARGE SCALE GENOMIC DNA]</scope>
    <source>
        <strain evidence="5 6">CCTCC AB 2015297</strain>
    </source>
</reference>
<dbReference type="Proteomes" id="UP000313231">
    <property type="component" value="Unassembled WGS sequence"/>
</dbReference>
<evidence type="ECO:0000313" key="5">
    <source>
        <dbReference type="EMBL" id="TNM41939.1"/>
    </source>
</evidence>
<name>A0A5C4W3J6_9ACTN</name>
<dbReference type="InterPro" id="IPR011711">
    <property type="entry name" value="GntR_C"/>
</dbReference>
<protein>
    <submittedName>
        <fullName evidence="5">FadR family transcriptional regulator</fullName>
    </submittedName>
</protein>
<dbReference type="Gene3D" id="1.20.120.530">
    <property type="entry name" value="GntR ligand-binding domain-like"/>
    <property type="match status" value="1"/>
</dbReference>
<dbReference type="PRINTS" id="PR00035">
    <property type="entry name" value="HTHGNTR"/>
</dbReference>
<dbReference type="EMBL" id="VDMP01000021">
    <property type="protein sequence ID" value="TNM41939.1"/>
    <property type="molecule type" value="Genomic_DNA"/>
</dbReference>
<feature type="domain" description="HTH gntR-type" evidence="4">
    <location>
        <begin position="82"/>
        <end position="150"/>
    </location>
</feature>
<evidence type="ECO:0000313" key="6">
    <source>
        <dbReference type="Proteomes" id="UP000313231"/>
    </source>
</evidence>
<dbReference type="Pfam" id="PF00392">
    <property type="entry name" value="GntR"/>
    <property type="match status" value="1"/>
</dbReference>
<dbReference type="SUPFAM" id="SSF48008">
    <property type="entry name" value="GntR ligand-binding domain-like"/>
    <property type="match status" value="1"/>
</dbReference>
<dbReference type="SMART" id="SM00895">
    <property type="entry name" value="FCD"/>
    <property type="match status" value="1"/>
</dbReference>
<organism evidence="5 6">
    <name type="scientific">Nocardioides albidus</name>
    <dbReference type="NCBI Taxonomy" id="1517589"/>
    <lineage>
        <taxon>Bacteria</taxon>
        <taxon>Bacillati</taxon>
        <taxon>Actinomycetota</taxon>
        <taxon>Actinomycetes</taxon>
        <taxon>Propionibacteriales</taxon>
        <taxon>Nocardioidaceae</taxon>
        <taxon>Nocardioides</taxon>
    </lineage>
</organism>
<accession>A0A5C4W3J6</accession>
<gene>
    <name evidence="5" type="ORF">FHP29_08175</name>
</gene>
<keyword evidence="6" id="KW-1185">Reference proteome</keyword>
<dbReference type="AlphaFoldDB" id="A0A5C4W3J6"/>
<sequence>MSSMGTPSKGRPAHRPAWMPAFNGAVVRAESSRLGPSHGARRGSQRSLGAAEVVLSCRTTDMRGRPRSRHNVVRPIEKINRDSVAQQVFSDLMSRILAGEFEPGVRLPAEHALSESYGVSRASVRAALQKLATLGLVESRVGEGTFVRDSSLESLSREVSPLVARDSMTPHVTEFRELIERASTSLAVERASDAELDRFVELADSLLARAGEHDLGTYLDDDYEFHLALCKLSHNPLYEWMYGSIRDLFKLRIRSNLDKTAEAYPDALKASAQTHQLFAQALRRRDEAGALALIHSIVNLPPSLVEPGADR</sequence>
<evidence type="ECO:0000256" key="3">
    <source>
        <dbReference type="ARBA" id="ARBA00023163"/>
    </source>
</evidence>
<proteinExistence type="predicted"/>
<dbReference type="CDD" id="cd07377">
    <property type="entry name" value="WHTH_GntR"/>
    <property type="match status" value="1"/>
</dbReference>